<evidence type="ECO:0000256" key="2">
    <source>
        <dbReference type="ARBA" id="ARBA00022729"/>
    </source>
</evidence>
<dbReference type="Pfam" id="PF04972">
    <property type="entry name" value="BON"/>
    <property type="match status" value="1"/>
</dbReference>
<feature type="signal peptide" evidence="6">
    <location>
        <begin position="1"/>
        <end position="20"/>
    </location>
</feature>
<name>A0A254N0I6_9BURK</name>
<dbReference type="Gene3D" id="3.30.1340.30">
    <property type="match status" value="1"/>
</dbReference>
<proteinExistence type="predicted"/>
<dbReference type="PANTHER" id="PTHR34606">
    <property type="entry name" value="BON DOMAIN-CONTAINING PROTEIN"/>
    <property type="match status" value="1"/>
</dbReference>
<keyword evidence="4" id="KW-0574">Periplasm</keyword>
<evidence type="ECO:0000256" key="5">
    <source>
        <dbReference type="ARBA" id="ARBA00070588"/>
    </source>
</evidence>
<dbReference type="AlphaFoldDB" id="A0A254N0I6"/>
<evidence type="ECO:0000256" key="3">
    <source>
        <dbReference type="ARBA" id="ARBA00022737"/>
    </source>
</evidence>
<dbReference type="EMBL" id="NISI01000012">
    <property type="protein sequence ID" value="OWR01809.1"/>
    <property type="molecule type" value="Genomic_DNA"/>
</dbReference>
<keyword evidence="2 6" id="KW-0732">Signal</keyword>
<keyword evidence="3" id="KW-0677">Repeat</keyword>
<dbReference type="InterPro" id="IPR051686">
    <property type="entry name" value="Lipoprotein_DolP"/>
</dbReference>
<dbReference type="OrthoDB" id="7360581at2"/>
<comment type="subcellular location">
    <subcellularLocation>
        <location evidence="1">Periplasm</location>
    </subcellularLocation>
</comment>
<dbReference type="SMART" id="SM00749">
    <property type="entry name" value="BON"/>
    <property type="match status" value="1"/>
</dbReference>
<protein>
    <recommendedName>
        <fullName evidence="5">Osmotically-inducible protein Y</fullName>
    </recommendedName>
</protein>
<dbReference type="InterPro" id="IPR014004">
    <property type="entry name" value="Transpt-assoc_nodulatn_dom_bac"/>
</dbReference>
<evidence type="ECO:0000256" key="6">
    <source>
        <dbReference type="SAM" id="SignalP"/>
    </source>
</evidence>
<feature type="chain" id="PRO_5013349944" description="Osmotically-inducible protein Y" evidence="6">
    <location>
        <begin position="21"/>
        <end position="109"/>
    </location>
</feature>
<dbReference type="PANTHER" id="PTHR34606:SF16">
    <property type="entry name" value="BON DOMAIN-CONTAINING PROTEIN"/>
    <property type="match status" value="1"/>
</dbReference>
<accession>A0A254N0I6</accession>
<dbReference type="PROSITE" id="PS50914">
    <property type="entry name" value="BON"/>
    <property type="match status" value="1"/>
</dbReference>
<organism evidence="8 9">
    <name type="scientific">Roseateles puraquae</name>
    <dbReference type="NCBI Taxonomy" id="431059"/>
    <lineage>
        <taxon>Bacteria</taxon>
        <taxon>Pseudomonadati</taxon>
        <taxon>Pseudomonadota</taxon>
        <taxon>Betaproteobacteria</taxon>
        <taxon>Burkholderiales</taxon>
        <taxon>Sphaerotilaceae</taxon>
        <taxon>Roseateles</taxon>
    </lineage>
</organism>
<reference evidence="8 9" key="1">
    <citation type="journal article" date="2007" name="Int. J. Syst. Evol. Microbiol.">
        <title>Description of Pelomonas aquatica sp. nov. and Pelomonas puraquae sp. nov., isolated from industrial and haemodialysis water.</title>
        <authorList>
            <person name="Gomila M."/>
            <person name="Bowien B."/>
            <person name="Falsen E."/>
            <person name="Moore E.R."/>
            <person name="Lalucat J."/>
        </authorList>
    </citation>
    <scope>NUCLEOTIDE SEQUENCE [LARGE SCALE GENOMIC DNA]</scope>
    <source>
        <strain evidence="8 9">CCUG 52769</strain>
    </source>
</reference>
<dbReference type="GO" id="GO:0042597">
    <property type="term" value="C:periplasmic space"/>
    <property type="evidence" value="ECO:0007669"/>
    <property type="project" value="UniProtKB-SubCell"/>
</dbReference>
<keyword evidence="9" id="KW-1185">Reference proteome</keyword>
<sequence>MFNKSILTAAVTTALVATLAATTGCAVTRDQETVGAYVDDTAVTTRVKAKFAADPTVSAMAISVETLKGTVQLSGFAKSAEERAMAEKLARETSGVKAVKNDIAVRQGS</sequence>
<dbReference type="PROSITE" id="PS51257">
    <property type="entry name" value="PROKAR_LIPOPROTEIN"/>
    <property type="match status" value="1"/>
</dbReference>
<dbReference type="RefSeq" id="WP_088485504.1">
    <property type="nucleotide sequence ID" value="NZ_JBCNLH010000004.1"/>
</dbReference>
<evidence type="ECO:0000256" key="1">
    <source>
        <dbReference type="ARBA" id="ARBA00004418"/>
    </source>
</evidence>
<evidence type="ECO:0000256" key="4">
    <source>
        <dbReference type="ARBA" id="ARBA00022764"/>
    </source>
</evidence>
<comment type="caution">
    <text evidence="8">The sequence shown here is derived from an EMBL/GenBank/DDBJ whole genome shotgun (WGS) entry which is preliminary data.</text>
</comment>
<evidence type="ECO:0000259" key="7">
    <source>
        <dbReference type="PROSITE" id="PS50914"/>
    </source>
</evidence>
<dbReference type="Proteomes" id="UP000197446">
    <property type="component" value="Unassembled WGS sequence"/>
</dbReference>
<feature type="domain" description="BON" evidence="7">
    <location>
        <begin position="39"/>
        <end position="107"/>
    </location>
</feature>
<gene>
    <name evidence="8" type="ORF">CDO81_22560</name>
</gene>
<dbReference type="FunFam" id="3.30.1340.30:FF:000001">
    <property type="entry name" value="Molecular chaperone OsmY"/>
    <property type="match status" value="1"/>
</dbReference>
<dbReference type="InterPro" id="IPR007055">
    <property type="entry name" value="BON_dom"/>
</dbReference>
<evidence type="ECO:0000313" key="9">
    <source>
        <dbReference type="Proteomes" id="UP000197446"/>
    </source>
</evidence>
<evidence type="ECO:0000313" key="8">
    <source>
        <dbReference type="EMBL" id="OWR01809.1"/>
    </source>
</evidence>